<reference evidence="7" key="1">
    <citation type="journal article" date="2023" name="Plant J.">
        <title>Genome sequences and population genomics provide insights into the demographic history, inbreeding, and mutation load of two 'living fossil' tree species of Dipteronia.</title>
        <authorList>
            <person name="Feng Y."/>
            <person name="Comes H.P."/>
            <person name="Chen J."/>
            <person name="Zhu S."/>
            <person name="Lu R."/>
            <person name="Zhang X."/>
            <person name="Li P."/>
            <person name="Qiu J."/>
            <person name="Olsen K.M."/>
            <person name="Qiu Y."/>
        </authorList>
    </citation>
    <scope>NUCLEOTIDE SEQUENCE</scope>
    <source>
        <strain evidence="7">NBL</strain>
    </source>
</reference>
<dbReference type="Proteomes" id="UP001281410">
    <property type="component" value="Unassembled WGS sequence"/>
</dbReference>
<protein>
    <recommendedName>
        <fullName evidence="2">Formin-like protein</fullName>
    </recommendedName>
</protein>
<evidence type="ECO:0000256" key="1">
    <source>
        <dbReference type="ARBA" id="ARBA00025793"/>
    </source>
</evidence>
<dbReference type="PANTHER" id="PTHR23213:SF273">
    <property type="entry name" value="FORMIN-LIKE PROTEIN"/>
    <property type="match status" value="1"/>
</dbReference>
<dbReference type="SMART" id="SM00498">
    <property type="entry name" value="FH2"/>
    <property type="match status" value="1"/>
</dbReference>
<dbReference type="Pfam" id="PF02181">
    <property type="entry name" value="FH2"/>
    <property type="match status" value="1"/>
</dbReference>
<name>A0AAE0AY50_9ROSI</name>
<feature type="compositionally biased region" description="Pro residues" evidence="4">
    <location>
        <begin position="193"/>
        <end position="211"/>
    </location>
</feature>
<evidence type="ECO:0000256" key="3">
    <source>
        <dbReference type="SAM" id="Coils"/>
    </source>
</evidence>
<feature type="region of interest" description="Disordered" evidence="4">
    <location>
        <begin position="104"/>
        <end position="229"/>
    </location>
</feature>
<feature type="domain" description="FH2" evidence="6">
    <location>
        <begin position="228"/>
        <end position="671"/>
    </location>
</feature>
<dbReference type="Gene3D" id="1.20.58.2220">
    <property type="entry name" value="Formin, FH2 domain"/>
    <property type="match status" value="1"/>
</dbReference>
<dbReference type="GO" id="GO:0045010">
    <property type="term" value="P:actin nucleation"/>
    <property type="evidence" value="ECO:0007669"/>
    <property type="project" value="InterPro"/>
</dbReference>
<feature type="transmembrane region" description="Helical" evidence="5">
    <location>
        <begin position="12"/>
        <end position="33"/>
    </location>
</feature>
<dbReference type="PROSITE" id="PS51444">
    <property type="entry name" value="FH2"/>
    <property type="match status" value="1"/>
</dbReference>
<dbReference type="InterPro" id="IPR042201">
    <property type="entry name" value="FH2_Formin_sf"/>
</dbReference>
<keyword evidence="5" id="KW-0812">Transmembrane</keyword>
<gene>
    <name evidence="7" type="ORF">Dsin_005594</name>
</gene>
<comment type="similarity">
    <text evidence="1">Belongs to the formin-like family. Class-I subfamily.</text>
</comment>
<dbReference type="PANTHER" id="PTHR23213">
    <property type="entry name" value="FORMIN-RELATED"/>
    <property type="match status" value="1"/>
</dbReference>
<dbReference type="InterPro" id="IPR015425">
    <property type="entry name" value="FH2_Formin"/>
</dbReference>
<evidence type="ECO:0000256" key="4">
    <source>
        <dbReference type="SAM" id="MobiDB-lite"/>
    </source>
</evidence>
<keyword evidence="3" id="KW-0175">Coiled coil</keyword>
<evidence type="ECO:0000313" key="7">
    <source>
        <dbReference type="EMBL" id="KAK3225732.1"/>
    </source>
</evidence>
<keyword evidence="5" id="KW-1133">Transmembrane helix</keyword>
<feature type="compositionally biased region" description="Pro residues" evidence="4">
    <location>
        <begin position="150"/>
        <end position="187"/>
    </location>
</feature>
<dbReference type="SUPFAM" id="SSF101447">
    <property type="entry name" value="Formin homology 2 domain (FH2 domain)"/>
    <property type="match status" value="1"/>
</dbReference>
<evidence type="ECO:0000256" key="5">
    <source>
        <dbReference type="SAM" id="Phobius"/>
    </source>
</evidence>
<evidence type="ECO:0000259" key="6">
    <source>
        <dbReference type="PROSITE" id="PS51444"/>
    </source>
</evidence>
<dbReference type="AlphaFoldDB" id="A0AAE0AY50"/>
<feature type="region of interest" description="Disordered" evidence="4">
    <location>
        <begin position="660"/>
        <end position="704"/>
    </location>
</feature>
<accession>A0AAE0AY50</accession>
<evidence type="ECO:0000313" key="8">
    <source>
        <dbReference type="Proteomes" id="UP001281410"/>
    </source>
</evidence>
<feature type="compositionally biased region" description="Low complexity" evidence="4">
    <location>
        <begin position="661"/>
        <end position="679"/>
    </location>
</feature>
<dbReference type="InterPro" id="IPR027643">
    <property type="entry name" value="Formin-like_plant"/>
</dbReference>
<dbReference type="GO" id="GO:0051015">
    <property type="term" value="F:actin filament binding"/>
    <property type="evidence" value="ECO:0007669"/>
    <property type="project" value="InterPro"/>
</dbReference>
<organism evidence="7 8">
    <name type="scientific">Dipteronia sinensis</name>
    <dbReference type="NCBI Taxonomy" id="43782"/>
    <lineage>
        <taxon>Eukaryota</taxon>
        <taxon>Viridiplantae</taxon>
        <taxon>Streptophyta</taxon>
        <taxon>Embryophyta</taxon>
        <taxon>Tracheophyta</taxon>
        <taxon>Spermatophyta</taxon>
        <taxon>Magnoliopsida</taxon>
        <taxon>eudicotyledons</taxon>
        <taxon>Gunneridae</taxon>
        <taxon>Pentapetalae</taxon>
        <taxon>rosids</taxon>
        <taxon>malvids</taxon>
        <taxon>Sapindales</taxon>
        <taxon>Sapindaceae</taxon>
        <taxon>Hippocastanoideae</taxon>
        <taxon>Acereae</taxon>
        <taxon>Dipteronia</taxon>
    </lineage>
</organism>
<feature type="compositionally biased region" description="Acidic residues" evidence="4">
    <location>
        <begin position="105"/>
        <end position="114"/>
    </location>
</feature>
<keyword evidence="5" id="KW-0472">Membrane</keyword>
<sequence length="704" mass="78328">MPSPSSSDVNIAKIIAATAAITLFIAVVAFLIFQKVIQRHHRKSKINSSFRRQETTVTREDFEKFKGKVKGLFVDENGREVLYMRKLEDGQLKATFPKIVFNPSFEEEEEEEEHEEQHVTVEEMRKSKKSEPILKNPIPVHPVSALQLRQPPPPPPPPPGPPPSMAKKVPAPPPPPSTPPLPPPPRPPLKRNPTPPPPPTKVSSSKPPPAPKGNADKSREAAAAAENSKGTVVGQVKLKPLHWDKVLTNVDHSMVWNEIKDGSLRFDDEQIENLFGYTTANRKPFERTNVSMGSSNSNSASTAQVFILESRKSQNTAIVLKSLVVSRKEIIGALLEGQGLSSDTLEKLAKISPSQEEATKILQFNGNPTKLADAESFLFHILKSIPSAFIRINAMLFRSNYDSEILHLKESLQALELGSKELRTRGLFLKLLEAILKAGNKMNAGTSRGDAQGFNLSALRKLSDVKSTDGKTTLLHFVVEQVVRAEGRRCQINRNHSLGRINSKRSKSSNLISESLTADDRDKEYLKLGLPTVGGLSAEFSNVKKAATIEYDTFIKMCSTLTSHVAEIRQLVTRCAEGERGGFLREMKEFLEKCEEELKLVREEQTRVMELVKRTTEYYQAGGSKEKWAHPLQLFVIVKDFLDMVDRVCVDITRNSQKKNVTSVASSPSSSPPARTSVRFPNFRTHFVSDMPEKTSSSESDDSF</sequence>
<keyword evidence="8" id="KW-1185">Reference proteome</keyword>
<evidence type="ECO:0000256" key="2">
    <source>
        <dbReference type="RuleBase" id="RU361260"/>
    </source>
</evidence>
<feature type="compositionally biased region" description="Basic and acidic residues" evidence="4">
    <location>
        <begin position="115"/>
        <end position="132"/>
    </location>
</feature>
<comment type="caution">
    <text evidence="7">The sequence shown here is derived from an EMBL/GenBank/DDBJ whole genome shotgun (WGS) entry which is preliminary data.</text>
</comment>
<proteinExistence type="inferred from homology"/>
<feature type="coiled-coil region" evidence="3">
    <location>
        <begin position="584"/>
        <end position="611"/>
    </location>
</feature>
<dbReference type="EMBL" id="JANJYJ010000002">
    <property type="protein sequence ID" value="KAK3225732.1"/>
    <property type="molecule type" value="Genomic_DNA"/>
</dbReference>